<organism evidence="3 4">
    <name type="scientific">Streptomyces litchfieldiae</name>
    <dbReference type="NCBI Taxonomy" id="3075543"/>
    <lineage>
        <taxon>Bacteria</taxon>
        <taxon>Bacillati</taxon>
        <taxon>Actinomycetota</taxon>
        <taxon>Actinomycetes</taxon>
        <taxon>Kitasatosporales</taxon>
        <taxon>Streptomycetaceae</taxon>
        <taxon>Streptomyces</taxon>
    </lineage>
</organism>
<dbReference type="PANTHER" id="PTHR40758:SF1">
    <property type="entry name" value="CONSERVED PROTEIN"/>
    <property type="match status" value="1"/>
</dbReference>
<dbReference type="InterPro" id="IPR010872">
    <property type="entry name" value="MDMPI_C-term_domain"/>
</dbReference>
<dbReference type="PANTHER" id="PTHR40758">
    <property type="entry name" value="CONSERVED PROTEIN"/>
    <property type="match status" value="1"/>
</dbReference>
<protein>
    <submittedName>
        <fullName evidence="3">Maleylpyruvate isomerase family mycothiol-dependent enzyme</fullName>
    </submittedName>
</protein>
<evidence type="ECO:0000259" key="2">
    <source>
        <dbReference type="Pfam" id="PF11716"/>
    </source>
</evidence>
<dbReference type="Pfam" id="PF11716">
    <property type="entry name" value="MDMPI_N"/>
    <property type="match status" value="1"/>
</dbReference>
<evidence type="ECO:0000259" key="1">
    <source>
        <dbReference type="Pfam" id="PF07398"/>
    </source>
</evidence>
<dbReference type="Pfam" id="PF07398">
    <property type="entry name" value="MDMPI_C"/>
    <property type="match status" value="1"/>
</dbReference>
<dbReference type="RefSeq" id="WP_311708320.1">
    <property type="nucleotide sequence ID" value="NZ_JAVREL010000028.1"/>
</dbReference>
<keyword evidence="3" id="KW-0413">Isomerase</keyword>
<evidence type="ECO:0000313" key="3">
    <source>
        <dbReference type="EMBL" id="MDT0347197.1"/>
    </source>
</evidence>
<dbReference type="EMBL" id="JAVREL010000028">
    <property type="protein sequence ID" value="MDT0347197.1"/>
    <property type="molecule type" value="Genomic_DNA"/>
</dbReference>
<comment type="caution">
    <text evidence="3">The sequence shown here is derived from an EMBL/GenBank/DDBJ whole genome shotgun (WGS) entry which is preliminary data.</text>
</comment>
<dbReference type="InterPro" id="IPR034660">
    <property type="entry name" value="DinB/YfiT-like"/>
</dbReference>
<dbReference type="SUPFAM" id="SSF109854">
    <property type="entry name" value="DinB/YfiT-like putative metalloenzymes"/>
    <property type="match status" value="1"/>
</dbReference>
<name>A0ABU2MZX4_9ACTN</name>
<dbReference type="NCBIfam" id="TIGR03083">
    <property type="entry name" value="maleylpyruvate isomerase family mycothiol-dependent enzyme"/>
    <property type="match status" value="1"/>
</dbReference>
<feature type="domain" description="MDMPI C-terminal" evidence="1">
    <location>
        <begin position="143"/>
        <end position="239"/>
    </location>
</feature>
<dbReference type="InterPro" id="IPR017517">
    <property type="entry name" value="Maleyloyr_isom"/>
</dbReference>
<accession>A0ABU2MZX4</accession>
<dbReference type="GO" id="GO:0016853">
    <property type="term" value="F:isomerase activity"/>
    <property type="evidence" value="ECO:0007669"/>
    <property type="project" value="UniProtKB-KW"/>
</dbReference>
<dbReference type="Proteomes" id="UP001183246">
    <property type="component" value="Unassembled WGS sequence"/>
</dbReference>
<gene>
    <name evidence="3" type="ORF">RM590_32150</name>
</gene>
<keyword evidence="4" id="KW-1185">Reference proteome</keyword>
<feature type="domain" description="Mycothiol-dependent maleylpyruvate isomerase metal-binding" evidence="2">
    <location>
        <begin position="12"/>
        <end position="129"/>
    </location>
</feature>
<reference evidence="4" key="1">
    <citation type="submission" date="2023-07" db="EMBL/GenBank/DDBJ databases">
        <title>30 novel species of actinomycetes from the DSMZ collection.</title>
        <authorList>
            <person name="Nouioui I."/>
        </authorList>
    </citation>
    <scope>NUCLEOTIDE SEQUENCE [LARGE SCALE GENOMIC DNA]</scope>
    <source>
        <strain evidence="4">DSM 44938</strain>
    </source>
</reference>
<proteinExistence type="predicted"/>
<evidence type="ECO:0000313" key="4">
    <source>
        <dbReference type="Proteomes" id="UP001183246"/>
    </source>
</evidence>
<sequence length="248" mass="26866">MRIDDFLNVLGREGELLIAAAGEAGFDAPVPTCPEWRVRDLVLHQGQIHRWATGFVAERLTGPRPPAAEELPDAELGDWFRAGHKALLAALTAAPDDLECWTFLRGSPTPRHFWARRQAHETAVHRMDAELAARGRVTPVAAEFAADGIGELLTGIHGRSVSRVRGEEPRTLRIRATDAPAVDWTMRISNEPPVTGRSVPDAAVDCEISGPVAVLYPVLWNRLPYGPEVAVTGDAAVAELWRAGSAVG</sequence>
<dbReference type="InterPro" id="IPR024344">
    <property type="entry name" value="MDMPI_metal-binding"/>
</dbReference>